<sequence length="69" mass="7945">MLERHPQQARKNIRTKRTVKLLETQRNPGVRRRAVEKRMGKYMALCAVPHTGVCSPHQQNLEGPQVLCV</sequence>
<dbReference type="Proteomes" id="UP001497482">
    <property type="component" value="Chromosome 1"/>
</dbReference>
<evidence type="ECO:0000313" key="1">
    <source>
        <dbReference type="EMBL" id="CAL1568672.1"/>
    </source>
</evidence>
<keyword evidence="2" id="KW-1185">Reference proteome</keyword>
<gene>
    <name evidence="1" type="ORF">KC01_LOCUS1249</name>
</gene>
<protein>
    <submittedName>
        <fullName evidence="1">Uncharacterized protein</fullName>
    </submittedName>
</protein>
<proteinExistence type="predicted"/>
<accession>A0AAV2IY23</accession>
<reference evidence="1 2" key="1">
    <citation type="submission" date="2024-04" db="EMBL/GenBank/DDBJ databases">
        <authorList>
            <person name="Waldvogel A.-M."/>
            <person name="Schoenle A."/>
        </authorList>
    </citation>
    <scope>NUCLEOTIDE SEQUENCE [LARGE SCALE GENOMIC DNA]</scope>
</reference>
<evidence type="ECO:0000313" key="2">
    <source>
        <dbReference type="Proteomes" id="UP001497482"/>
    </source>
</evidence>
<dbReference type="AlphaFoldDB" id="A0AAV2IY23"/>
<name>A0AAV2IY23_KNICA</name>
<dbReference type="EMBL" id="OZ035823">
    <property type="protein sequence ID" value="CAL1568672.1"/>
    <property type="molecule type" value="Genomic_DNA"/>
</dbReference>
<organism evidence="1 2">
    <name type="scientific">Knipowitschia caucasica</name>
    <name type="common">Caucasian dwarf goby</name>
    <name type="synonym">Pomatoschistus caucasicus</name>
    <dbReference type="NCBI Taxonomy" id="637954"/>
    <lineage>
        <taxon>Eukaryota</taxon>
        <taxon>Metazoa</taxon>
        <taxon>Chordata</taxon>
        <taxon>Craniata</taxon>
        <taxon>Vertebrata</taxon>
        <taxon>Euteleostomi</taxon>
        <taxon>Actinopterygii</taxon>
        <taxon>Neopterygii</taxon>
        <taxon>Teleostei</taxon>
        <taxon>Neoteleostei</taxon>
        <taxon>Acanthomorphata</taxon>
        <taxon>Gobiaria</taxon>
        <taxon>Gobiiformes</taxon>
        <taxon>Gobioidei</taxon>
        <taxon>Gobiidae</taxon>
        <taxon>Gobiinae</taxon>
        <taxon>Knipowitschia</taxon>
    </lineage>
</organism>